<organism evidence="2 3">
    <name type="scientific">Heterodera trifolii</name>
    <dbReference type="NCBI Taxonomy" id="157864"/>
    <lineage>
        <taxon>Eukaryota</taxon>
        <taxon>Metazoa</taxon>
        <taxon>Ecdysozoa</taxon>
        <taxon>Nematoda</taxon>
        <taxon>Chromadorea</taxon>
        <taxon>Rhabditida</taxon>
        <taxon>Tylenchina</taxon>
        <taxon>Tylenchomorpha</taxon>
        <taxon>Tylenchoidea</taxon>
        <taxon>Heteroderidae</taxon>
        <taxon>Heteroderinae</taxon>
        <taxon>Heterodera</taxon>
    </lineage>
</organism>
<keyword evidence="1" id="KW-0472">Membrane</keyword>
<name>A0ABD2K0K0_9BILA</name>
<proteinExistence type="predicted"/>
<feature type="transmembrane region" description="Helical" evidence="1">
    <location>
        <begin position="46"/>
        <end position="64"/>
    </location>
</feature>
<keyword evidence="1" id="KW-0812">Transmembrane</keyword>
<accession>A0ABD2K0K0</accession>
<gene>
    <name evidence="2" type="ORF">niasHT_028662</name>
</gene>
<evidence type="ECO:0000256" key="1">
    <source>
        <dbReference type="SAM" id="Phobius"/>
    </source>
</evidence>
<protein>
    <submittedName>
        <fullName evidence="2">Uncharacterized protein</fullName>
    </submittedName>
</protein>
<dbReference type="AlphaFoldDB" id="A0ABD2K0K0"/>
<sequence length="77" mass="8597">MRTALVIFVHLNFWLVLLRTNGNKSGKDRRKHEDNIVTETAISDPPGLLGIAAFVLFFAGTLVGPQFPLARFRAFVN</sequence>
<reference evidence="2 3" key="1">
    <citation type="submission" date="2024-10" db="EMBL/GenBank/DDBJ databases">
        <authorList>
            <person name="Kim D."/>
        </authorList>
    </citation>
    <scope>NUCLEOTIDE SEQUENCE [LARGE SCALE GENOMIC DNA]</scope>
    <source>
        <strain evidence="2">BH-2024</strain>
    </source>
</reference>
<dbReference type="EMBL" id="JBICBT010000864">
    <property type="protein sequence ID" value="KAL3096426.1"/>
    <property type="molecule type" value="Genomic_DNA"/>
</dbReference>
<evidence type="ECO:0000313" key="2">
    <source>
        <dbReference type="EMBL" id="KAL3096426.1"/>
    </source>
</evidence>
<keyword evidence="1" id="KW-1133">Transmembrane helix</keyword>
<comment type="caution">
    <text evidence="2">The sequence shown here is derived from an EMBL/GenBank/DDBJ whole genome shotgun (WGS) entry which is preliminary data.</text>
</comment>
<dbReference type="Proteomes" id="UP001620626">
    <property type="component" value="Unassembled WGS sequence"/>
</dbReference>
<keyword evidence="3" id="KW-1185">Reference proteome</keyword>
<evidence type="ECO:0000313" key="3">
    <source>
        <dbReference type="Proteomes" id="UP001620626"/>
    </source>
</evidence>